<evidence type="ECO:0000313" key="7">
    <source>
        <dbReference type="Proteomes" id="UP000318590"/>
    </source>
</evidence>
<evidence type="ECO:0000256" key="3">
    <source>
        <dbReference type="ARBA" id="ARBA00022989"/>
    </source>
</evidence>
<keyword evidence="2 5" id="KW-0812">Transmembrane</keyword>
<feature type="transmembrane region" description="Helical" evidence="5">
    <location>
        <begin position="6"/>
        <end position="24"/>
    </location>
</feature>
<accession>A0A547Q309</accession>
<keyword evidence="3 5" id="KW-1133">Transmembrane helix</keyword>
<keyword evidence="7" id="KW-1185">Reference proteome</keyword>
<evidence type="ECO:0000256" key="5">
    <source>
        <dbReference type="SAM" id="Phobius"/>
    </source>
</evidence>
<feature type="transmembrane region" description="Helical" evidence="5">
    <location>
        <begin position="111"/>
        <end position="131"/>
    </location>
</feature>
<feature type="transmembrane region" description="Helical" evidence="5">
    <location>
        <begin position="71"/>
        <end position="99"/>
    </location>
</feature>
<dbReference type="RefSeq" id="WP_142834501.1">
    <property type="nucleotide sequence ID" value="NZ_VFSV01000012.1"/>
</dbReference>
<sequence>MDGYTIVDGIVVLLLVVSALLAYSRGFVREATSIAGWIVAGIGAFAFAPMAQPLVREIPYLDKYLSSSCELSIIFAFGAVFLAFLIVFWVFTPILSGLIQDSALGPVDRTLGFVFGVLRGLVLIAVAFFVYEKVAVTEGVAQVDQSRSANIYAKSQNAIEDTMPEDAPGWIVQRYEGLVSFCDL</sequence>
<feature type="transmembrane region" description="Helical" evidence="5">
    <location>
        <begin position="31"/>
        <end position="51"/>
    </location>
</feature>
<dbReference type="GO" id="GO:0016020">
    <property type="term" value="C:membrane"/>
    <property type="evidence" value="ECO:0007669"/>
    <property type="project" value="UniProtKB-SubCell"/>
</dbReference>
<organism evidence="6 7">
    <name type="scientific">Palleronia caenipelagi</name>
    <dbReference type="NCBI Taxonomy" id="2489174"/>
    <lineage>
        <taxon>Bacteria</taxon>
        <taxon>Pseudomonadati</taxon>
        <taxon>Pseudomonadota</taxon>
        <taxon>Alphaproteobacteria</taxon>
        <taxon>Rhodobacterales</taxon>
        <taxon>Roseobacteraceae</taxon>
        <taxon>Palleronia</taxon>
    </lineage>
</organism>
<dbReference type="InterPro" id="IPR003825">
    <property type="entry name" value="Colicin-V_CvpA"/>
</dbReference>
<proteinExistence type="predicted"/>
<name>A0A547Q309_9RHOB</name>
<dbReference type="Pfam" id="PF02674">
    <property type="entry name" value="Colicin_V"/>
    <property type="match status" value="1"/>
</dbReference>
<dbReference type="OrthoDB" id="9806894at2"/>
<dbReference type="AlphaFoldDB" id="A0A547Q309"/>
<protein>
    <submittedName>
        <fullName evidence="6">CvpA family protein</fullName>
    </submittedName>
</protein>
<dbReference type="Proteomes" id="UP000318590">
    <property type="component" value="Unassembled WGS sequence"/>
</dbReference>
<dbReference type="PANTHER" id="PTHR36926">
    <property type="entry name" value="COLICIN V PRODUCTION PROTEIN"/>
    <property type="match status" value="1"/>
</dbReference>
<evidence type="ECO:0000256" key="1">
    <source>
        <dbReference type="ARBA" id="ARBA00004141"/>
    </source>
</evidence>
<keyword evidence="4 5" id="KW-0472">Membrane</keyword>
<dbReference type="GO" id="GO:0009403">
    <property type="term" value="P:toxin biosynthetic process"/>
    <property type="evidence" value="ECO:0007669"/>
    <property type="project" value="InterPro"/>
</dbReference>
<reference evidence="6 7" key="1">
    <citation type="submission" date="2019-06" db="EMBL/GenBank/DDBJ databases">
        <title>Paenimaribius caenipelagi gen. nov., sp. nov., isolated from a tidal flat.</title>
        <authorList>
            <person name="Yoon J.-H."/>
        </authorList>
    </citation>
    <scope>NUCLEOTIDE SEQUENCE [LARGE SCALE GENOMIC DNA]</scope>
    <source>
        <strain evidence="6 7">JBTF-M29</strain>
    </source>
</reference>
<evidence type="ECO:0000256" key="2">
    <source>
        <dbReference type="ARBA" id="ARBA00022692"/>
    </source>
</evidence>
<evidence type="ECO:0000313" key="6">
    <source>
        <dbReference type="EMBL" id="TRD20769.1"/>
    </source>
</evidence>
<comment type="caution">
    <text evidence="6">The sequence shown here is derived from an EMBL/GenBank/DDBJ whole genome shotgun (WGS) entry which is preliminary data.</text>
</comment>
<comment type="subcellular location">
    <subcellularLocation>
        <location evidence="1">Membrane</location>
        <topology evidence="1">Multi-pass membrane protein</topology>
    </subcellularLocation>
</comment>
<dbReference type="InterPro" id="IPR052719">
    <property type="entry name" value="CvpA-like"/>
</dbReference>
<dbReference type="EMBL" id="VFSV01000012">
    <property type="protein sequence ID" value="TRD20769.1"/>
    <property type="molecule type" value="Genomic_DNA"/>
</dbReference>
<evidence type="ECO:0000256" key="4">
    <source>
        <dbReference type="ARBA" id="ARBA00023136"/>
    </source>
</evidence>
<gene>
    <name evidence="6" type="ORF">FEV53_09080</name>
</gene>
<dbReference type="PANTHER" id="PTHR36926:SF1">
    <property type="entry name" value="COLICIN V PRODUCTION PROTEIN"/>
    <property type="match status" value="1"/>
</dbReference>